<name>A0AAI9G307_STEMA</name>
<dbReference type="EMBL" id="ABLTIR010000010">
    <property type="protein sequence ID" value="EKZ1925783.1"/>
    <property type="molecule type" value="Genomic_DNA"/>
</dbReference>
<dbReference type="AlphaFoldDB" id="A0AAI9G307"/>
<evidence type="ECO:0000259" key="1">
    <source>
        <dbReference type="Pfam" id="PF26109"/>
    </source>
</evidence>
<gene>
    <name evidence="2" type="ORF">REH87_000759</name>
</gene>
<feature type="domain" description="DNA-binding transcriptional repressor CapW winged helix-turn-helix" evidence="1">
    <location>
        <begin position="10"/>
        <end position="76"/>
    </location>
</feature>
<protein>
    <recommendedName>
        <fullName evidence="1">DNA-binding transcriptional repressor CapW winged helix-turn-helix domain-containing protein</fullName>
    </recommendedName>
</protein>
<accession>A0AAI9G307</accession>
<reference evidence="2" key="1">
    <citation type="submission" date="2023-08" db="EMBL/GenBank/DDBJ databases">
        <authorList>
            <consortium name="Clinical and Environmental Microbiology Branch: Whole genome sequencing antimicrobial resistance pathogens in the healthcare setting"/>
        </authorList>
    </citation>
    <scope>NUCLEOTIDE SEQUENCE</scope>
    <source>
        <strain evidence="2">2023CJ-00293</strain>
    </source>
</reference>
<organism evidence="2 3">
    <name type="scientific">Stenotrophomonas maltophilia</name>
    <name type="common">Pseudomonas maltophilia</name>
    <name type="synonym">Xanthomonas maltophilia</name>
    <dbReference type="NCBI Taxonomy" id="40324"/>
    <lineage>
        <taxon>Bacteria</taxon>
        <taxon>Pseudomonadati</taxon>
        <taxon>Pseudomonadota</taxon>
        <taxon>Gammaproteobacteria</taxon>
        <taxon>Lysobacterales</taxon>
        <taxon>Lysobacteraceae</taxon>
        <taxon>Stenotrophomonas</taxon>
        <taxon>Stenotrophomonas maltophilia group</taxon>
    </lineage>
</organism>
<dbReference type="InterPro" id="IPR059019">
    <property type="entry name" value="WHD_CapW"/>
</dbReference>
<dbReference type="Pfam" id="PF26109">
    <property type="entry name" value="WHD_BrxR"/>
    <property type="match status" value="1"/>
</dbReference>
<sequence length="79" mass="9418">MADRKRNFALEQRLRFIDFLLDHYGRLNRGALVDYFGISVPQASIDIRTYQEHAGAEQMRYDLSERCYLAEKGFKRCWP</sequence>
<proteinExistence type="predicted"/>
<evidence type="ECO:0000313" key="3">
    <source>
        <dbReference type="Proteomes" id="UP001225498"/>
    </source>
</evidence>
<comment type="caution">
    <text evidence="2">The sequence shown here is derived from an EMBL/GenBank/DDBJ whole genome shotgun (WGS) entry which is preliminary data.</text>
</comment>
<evidence type="ECO:0000313" key="2">
    <source>
        <dbReference type="EMBL" id="EKZ1925783.1"/>
    </source>
</evidence>
<dbReference type="RefSeq" id="WP_049397832.1">
    <property type="nucleotide sequence ID" value="NZ_CP022053.2"/>
</dbReference>
<dbReference type="Proteomes" id="UP001225498">
    <property type="component" value="Unassembled WGS sequence"/>
</dbReference>